<dbReference type="PANTHER" id="PTHR38050">
    <property type="match status" value="1"/>
</dbReference>
<keyword evidence="8" id="KW-0624">Polysaccharide degradation</keyword>
<dbReference type="EC" id="3.1.1.73" evidence="2"/>
<evidence type="ECO:0000256" key="2">
    <source>
        <dbReference type="ARBA" id="ARBA00013091"/>
    </source>
</evidence>
<dbReference type="Gene3D" id="3.40.50.1820">
    <property type="entry name" value="alpha/beta hydrolase"/>
    <property type="match status" value="1"/>
</dbReference>
<evidence type="ECO:0000256" key="6">
    <source>
        <dbReference type="ARBA" id="ARBA00022801"/>
    </source>
</evidence>
<evidence type="ECO:0000256" key="9">
    <source>
        <dbReference type="ARBA" id="ARBA00034075"/>
    </source>
</evidence>
<reference evidence="12" key="1">
    <citation type="submission" date="2016-02" db="EMBL/GenBank/DDBJ databases">
        <title>Draft genome sequence of Microdochium bolleyi, a fungal endophyte of beachgrass.</title>
        <authorList>
            <consortium name="DOE Joint Genome Institute"/>
            <person name="David A.S."/>
            <person name="May G."/>
            <person name="Haridas S."/>
            <person name="Lim J."/>
            <person name="Wang M."/>
            <person name="Labutti K."/>
            <person name="Lipzen A."/>
            <person name="Barry K."/>
            <person name="Grigoriev I.V."/>
        </authorList>
    </citation>
    <scope>NUCLEOTIDE SEQUENCE [LARGE SCALE GENOMIC DNA]</scope>
    <source>
        <strain evidence="12">J235TASD1</strain>
    </source>
</reference>
<dbReference type="OrthoDB" id="424610at2759"/>
<comment type="subcellular location">
    <subcellularLocation>
        <location evidence="1">Secreted</location>
    </subcellularLocation>
</comment>
<protein>
    <recommendedName>
        <fullName evidence="2">feruloyl esterase</fullName>
        <ecNumber evidence="2">3.1.1.73</ecNumber>
    </recommendedName>
</protein>
<keyword evidence="4" id="KW-0858">Xylan degradation</keyword>
<accession>A0A136IYE4</accession>
<keyword evidence="12" id="KW-1185">Reference proteome</keyword>
<evidence type="ECO:0000256" key="1">
    <source>
        <dbReference type="ARBA" id="ARBA00004613"/>
    </source>
</evidence>
<evidence type="ECO:0000256" key="8">
    <source>
        <dbReference type="ARBA" id="ARBA00023326"/>
    </source>
</evidence>
<dbReference type="InterPro" id="IPR029058">
    <property type="entry name" value="AB_hydrolase_fold"/>
</dbReference>
<comment type="catalytic activity">
    <reaction evidence="9">
        <text>feruloyl-polysaccharide + H2O = ferulate + polysaccharide.</text>
        <dbReference type="EC" id="3.1.1.73"/>
    </reaction>
</comment>
<dbReference type="InterPro" id="IPR043595">
    <property type="entry name" value="FaeB/C/D"/>
</dbReference>
<evidence type="ECO:0000256" key="10">
    <source>
        <dbReference type="SAM" id="MobiDB-lite"/>
    </source>
</evidence>
<evidence type="ECO:0000313" key="12">
    <source>
        <dbReference type="Proteomes" id="UP000070501"/>
    </source>
</evidence>
<keyword evidence="7" id="KW-0119">Carbohydrate metabolism</keyword>
<dbReference type="SUPFAM" id="SSF53474">
    <property type="entry name" value="alpha/beta-Hydrolases"/>
    <property type="match status" value="1"/>
</dbReference>
<dbReference type="GO" id="GO:0005576">
    <property type="term" value="C:extracellular region"/>
    <property type="evidence" value="ECO:0007669"/>
    <property type="project" value="UniProtKB-SubCell"/>
</dbReference>
<evidence type="ECO:0000313" key="11">
    <source>
        <dbReference type="EMBL" id="KXJ89957.1"/>
    </source>
</evidence>
<proteinExistence type="predicted"/>
<dbReference type="Proteomes" id="UP000070501">
    <property type="component" value="Unassembled WGS sequence"/>
</dbReference>
<feature type="region of interest" description="Disordered" evidence="10">
    <location>
        <begin position="249"/>
        <end position="280"/>
    </location>
</feature>
<sequence length="342" mass="37592">MNLTVPTTGVGRDRRYGLWLPPGYDATKPSPVIFAFHDDNANPLLQEAVGELFRPEHNTPGTNYILVYPESTQQYAGKMWQVSPAIALRGVDDMLFVQMVLDQVKDELCVDENRIYATGLGQGGGMTNMLACHADLSKQFAAFAPVSGAYLYPWPDLPAGLSWDQLNDPKVTTFIADTAKAVHCHPRDDPIPCNPGRKGIPIMAFHGNGDTIVPYPGGDQGPSHLACAPGLNHWIADWARLNGLDPEDIRTSDRTSDRLPAPFPASRTTSGAGLGGDRNKKLGADSKRYVYGEHTDPRGLVSLVWHGGEHEWPKTYEFNERPVTATFNATEMILEFFGRFSL</sequence>
<organism evidence="11 12">
    <name type="scientific">Microdochium bolleyi</name>
    <dbReference type="NCBI Taxonomy" id="196109"/>
    <lineage>
        <taxon>Eukaryota</taxon>
        <taxon>Fungi</taxon>
        <taxon>Dikarya</taxon>
        <taxon>Ascomycota</taxon>
        <taxon>Pezizomycotina</taxon>
        <taxon>Sordariomycetes</taxon>
        <taxon>Xylariomycetidae</taxon>
        <taxon>Xylariales</taxon>
        <taxon>Microdochiaceae</taxon>
        <taxon>Microdochium</taxon>
    </lineage>
</organism>
<evidence type="ECO:0000256" key="5">
    <source>
        <dbReference type="ARBA" id="ARBA00022729"/>
    </source>
</evidence>
<dbReference type="GO" id="GO:0030600">
    <property type="term" value="F:feruloyl esterase activity"/>
    <property type="evidence" value="ECO:0007669"/>
    <property type="project" value="UniProtKB-EC"/>
</dbReference>
<evidence type="ECO:0000256" key="3">
    <source>
        <dbReference type="ARBA" id="ARBA00022525"/>
    </source>
</evidence>
<keyword evidence="6 11" id="KW-0378">Hydrolase</keyword>
<dbReference type="EMBL" id="KQ964253">
    <property type="protein sequence ID" value="KXJ89957.1"/>
    <property type="molecule type" value="Genomic_DNA"/>
</dbReference>
<keyword evidence="5" id="KW-0732">Signal</keyword>
<evidence type="ECO:0000256" key="4">
    <source>
        <dbReference type="ARBA" id="ARBA00022651"/>
    </source>
</evidence>
<gene>
    <name evidence="11" type="ORF">Micbo1qcDRAFT_164443</name>
</gene>
<evidence type="ECO:0000256" key="7">
    <source>
        <dbReference type="ARBA" id="ARBA00023277"/>
    </source>
</evidence>
<dbReference type="PANTHER" id="PTHR38050:SF2">
    <property type="entry name" value="FERULOYL ESTERASE C-RELATED"/>
    <property type="match status" value="1"/>
</dbReference>
<dbReference type="AlphaFoldDB" id="A0A136IYE4"/>
<feature type="non-terminal residue" evidence="11">
    <location>
        <position position="342"/>
    </location>
</feature>
<dbReference type="InParanoid" id="A0A136IYE4"/>
<dbReference type="STRING" id="196109.A0A136IYE4"/>
<name>A0A136IYE4_9PEZI</name>
<keyword evidence="3" id="KW-0964">Secreted</keyword>
<dbReference type="GO" id="GO:0045493">
    <property type="term" value="P:xylan catabolic process"/>
    <property type="evidence" value="ECO:0007669"/>
    <property type="project" value="UniProtKB-KW"/>
</dbReference>